<dbReference type="InterPro" id="IPR050901">
    <property type="entry name" value="BP-dep_ABC_trans_perm"/>
</dbReference>
<evidence type="ECO:0000259" key="8">
    <source>
        <dbReference type="PROSITE" id="PS50928"/>
    </source>
</evidence>
<comment type="similarity">
    <text evidence="7">Belongs to the binding-protein-dependent transport system permease family.</text>
</comment>
<evidence type="ECO:0000256" key="5">
    <source>
        <dbReference type="ARBA" id="ARBA00022989"/>
    </source>
</evidence>
<dbReference type="OrthoDB" id="9810086at2"/>
<organism evidence="9 10">
    <name type="scientific">Paenibacillus macerans</name>
    <name type="common">Bacillus macerans</name>
    <dbReference type="NCBI Taxonomy" id="44252"/>
    <lineage>
        <taxon>Bacteria</taxon>
        <taxon>Bacillati</taxon>
        <taxon>Bacillota</taxon>
        <taxon>Bacilli</taxon>
        <taxon>Bacillales</taxon>
        <taxon>Paenibacillaceae</taxon>
        <taxon>Paenibacillus</taxon>
    </lineage>
</organism>
<dbReference type="RefSeq" id="WP_036619424.1">
    <property type="nucleotide sequence ID" value="NZ_CP086393.1"/>
</dbReference>
<gene>
    <name evidence="9" type="ORF">DJ90_3911</name>
</gene>
<dbReference type="InterPro" id="IPR035906">
    <property type="entry name" value="MetI-like_sf"/>
</dbReference>
<dbReference type="Gene3D" id="1.10.3720.10">
    <property type="entry name" value="MetI-like"/>
    <property type="match status" value="1"/>
</dbReference>
<feature type="transmembrane region" description="Helical" evidence="7">
    <location>
        <begin position="189"/>
        <end position="214"/>
    </location>
</feature>
<keyword evidence="2 7" id="KW-0813">Transport</keyword>
<reference evidence="9 10" key="1">
    <citation type="submission" date="2014-04" db="EMBL/GenBank/DDBJ databases">
        <authorList>
            <person name="Bishop-Lilly K.A."/>
            <person name="Broomall S.M."/>
            <person name="Chain P.S."/>
            <person name="Chertkov O."/>
            <person name="Coyne S.R."/>
            <person name="Daligault H.E."/>
            <person name="Davenport K.W."/>
            <person name="Erkkila T."/>
            <person name="Frey K.G."/>
            <person name="Gibbons H.S."/>
            <person name="Gu W."/>
            <person name="Jaissle J."/>
            <person name="Johnson S.L."/>
            <person name="Koroleva G.I."/>
            <person name="Ladner J.T."/>
            <person name="Lo C.-C."/>
            <person name="Minogue T.D."/>
            <person name="Munk C."/>
            <person name="Palacios G.F."/>
            <person name="Redden C.L."/>
            <person name="Rosenzweig C.N."/>
            <person name="Scholz M.B."/>
            <person name="Teshima H."/>
            <person name="Xu Y."/>
        </authorList>
    </citation>
    <scope>NUCLEOTIDE SEQUENCE [LARGE SCALE GENOMIC DNA]</scope>
    <source>
        <strain evidence="9 10">8244</strain>
    </source>
</reference>
<evidence type="ECO:0000313" key="10">
    <source>
        <dbReference type="Proteomes" id="UP000029278"/>
    </source>
</evidence>
<dbReference type="GO" id="GO:0055085">
    <property type="term" value="P:transmembrane transport"/>
    <property type="evidence" value="ECO:0007669"/>
    <property type="project" value="InterPro"/>
</dbReference>
<feature type="transmembrane region" description="Helical" evidence="7">
    <location>
        <begin position="148"/>
        <end position="168"/>
    </location>
</feature>
<accession>A0A090ZAV7</accession>
<dbReference type="PROSITE" id="PS50928">
    <property type="entry name" value="ABC_TM1"/>
    <property type="match status" value="1"/>
</dbReference>
<evidence type="ECO:0000256" key="7">
    <source>
        <dbReference type="RuleBase" id="RU363032"/>
    </source>
</evidence>
<keyword evidence="3" id="KW-1003">Cell membrane</keyword>
<sequence length="283" mass="31380">MERTRAQKFWIYVGVSLIMLFTALPLLLLVIATFSSSGDLNAKTLHLWPAEWTFDNYSRVFSGEASDGSLPPFLTAMKNSVVVALSSTLLTLFIGMFAAYACARFRFRGKDALLVSILGFRMVPEVVLLIPLYVIFARMGMINHKPALIVIYMAFNLPYVIWMMQTYFRSIPRSMEESAQIDGVSPLGILFKFLLPLSLPGLVATGIFVLLIAWDEFMFASIFTSTYDAKTITVAISEFSKRGMIDFGMQITGGLLASLPPIALALFLQKYIISGLSEGSEKG</sequence>
<feature type="domain" description="ABC transmembrane type-1" evidence="8">
    <location>
        <begin position="77"/>
        <end position="268"/>
    </location>
</feature>
<dbReference type="EMBL" id="JMQA01000031">
    <property type="protein sequence ID" value="KFN07767.1"/>
    <property type="molecule type" value="Genomic_DNA"/>
</dbReference>
<feature type="transmembrane region" description="Helical" evidence="7">
    <location>
        <begin position="9"/>
        <end position="34"/>
    </location>
</feature>
<keyword evidence="6 7" id="KW-0472">Membrane</keyword>
<evidence type="ECO:0000256" key="4">
    <source>
        <dbReference type="ARBA" id="ARBA00022692"/>
    </source>
</evidence>
<evidence type="ECO:0000256" key="2">
    <source>
        <dbReference type="ARBA" id="ARBA00022448"/>
    </source>
</evidence>
<dbReference type="PATRIC" id="fig|44252.3.peg.3738"/>
<feature type="transmembrane region" description="Helical" evidence="7">
    <location>
        <begin position="247"/>
        <end position="268"/>
    </location>
</feature>
<dbReference type="PANTHER" id="PTHR32243:SF18">
    <property type="entry name" value="INNER MEMBRANE ABC TRANSPORTER PERMEASE PROTEIN YCJP"/>
    <property type="match status" value="1"/>
</dbReference>
<keyword evidence="4 7" id="KW-0812">Transmembrane</keyword>
<dbReference type="STRING" id="44252.DJ90_3911"/>
<keyword evidence="5 7" id="KW-1133">Transmembrane helix</keyword>
<evidence type="ECO:0000256" key="6">
    <source>
        <dbReference type="ARBA" id="ARBA00023136"/>
    </source>
</evidence>
<dbReference type="InterPro" id="IPR000515">
    <property type="entry name" value="MetI-like"/>
</dbReference>
<dbReference type="GeneID" id="77011209"/>
<dbReference type="HOGENOM" id="CLU_016047_1_2_9"/>
<feature type="transmembrane region" description="Helical" evidence="7">
    <location>
        <begin position="81"/>
        <end position="101"/>
    </location>
</feature>
<comment type="subcellular location">
    <subcellularLocation>
        <location evidence="1 7">Cell membrane</location>
        <topology evidence="1 7">Multi-pass membrane protein</topology>
    </subcellularLocation>
</comment>
<dbReference type="CDD" id="cd06261">
    <property type="entry name" value="TM_PBP2"/>
    <property type="match status" value="1"/>
</dbReference>
<feature type="transmembrane region" description="Helical" evidence="7">
    <location>
        <begin position="113"/>
        <end position="136"/>
    </location>
</feature>
<keyword evidence="10" id="KW-1185">Reference proteome</keyword>
<name>A0A090ZAV7_PAEMA</name>
<dbReference type="AlphaFoldDB" id="A0A090ZAV7"/>
<dbReference type="SUPFAM" id="SSF161098">
    <property type="entry name" value="MetI-like"/>
    <property type="match status" value="1"/>
</dbReference>
<dbReference type="Proteomes" id="UP000029278">
    <property type="component" value="Unassembled WGS sequence"/>
</dbReference>
<evidence type="ECO:0000256" key="1">
    <source>
        <dbReference type="ARBA" id="ARBA00004651"/>
    </source>
</evidence>
<protein>
    <submittedName>
        <fullName evidence="9">Binding--dependent transport system inner membrane component family protein</fullName>
    </submittedName>
</protein>
<dbReference type="GO" id="GO:0005886">
    <property type="term" value="C:plasma membrane"/>
    <property type="evidence" value="ECO:0007669"/>
    <property type="project" value="UniProtKB-SubCell"/>
</dbReference>
<evidence type="ECO:0000313" key="9">
    <source>
        <dbReference type="EMBL" id="KFN07767.1"/>
    </source>
</evidence>
<comment type="caution">
    <text evidence="9">The sequence shown here is derived from an EMBL/GenBank/DDBJ whole genome shotgun (WGS) entry which is preliminary data.</text>
</comment>
<dbReference type="Pfam" id="PF00528">
    <property type="entry name" value="BPD_transp_1"/>
    <property type="match status" value="1"/>
</dbReference>
<proteinExistence type="inferred from homology"/>
<dbReference type="PANTHER" id="PTHR32243">
    <property type="entry name" value="MALTOSE TRANSPORT SYSTEM PERMEASE-RELATED"/>
    <property type="match status" value="1"/>
</dbReference>
<evidence type="ECO:0000256" key="3">
    <source>
        <dbReference type="ARBA" id="ARBA00022475"/>
    </source>
</evidence>